<evidence type="ECO:0000313" key="3">
    <source>
        <dbReference type="Proteomes" id="UP001234178"/>
    </source>
</evidence>
<feature type="region of interest" description="Disordered" evidence="1">
    <location>
        <begin position="130"/>
        <end position="152"/>
    </location>
</feature>
<name>A0ABR0AUY5_9CRUS</name>
<keyword evidence="3" id="KW-1185">Reference proteome</keyword>
<evidence type="ECO:0000313" key="2">
    <source>
        <dbReference type="EMBL" id="KAK4028939.1"/>
    </source>
</evidence>
<reference evidence="2 3" key="1">
    <citation type="journal article" date="2023" name="Nucleic Acids Res.">
        <title>The hologenome of Daphnia magna reveals possible DNA methylation and microbiome-mediated evolution of the host genome.</title>
        <authorList>
            <person name="Chaturvedi A."/>
            <person name="Li X."/>
            <person name="Dhandapani V."/>
            <person name="Marshall H."/>
            <person name="Kissane S."/>
            <person name="Cuenca-Cambronero M."/>
            <person name="Asole G."/>
            <person name="Calvet F."/>
            <person name="Ruiz-Romero M."/>
            <person name="Marangio P."/>
            <person name="Guigo R."/>
            <person name="Rago D."/>
            <person name="Mirbahai L."/>
            <person name="Eastwood N."/>
            <person name="Colbourne J.K."/>
            <person name="Zhou J."/>
            <person name="Mallon E."/>
            <person name="Orsini L."/>
        </authorList>
    </citation>
    <scope>NUCLEOTIDE SEQUENCE [LARGE SCALE GENOMIC DNA]</scope>
    <source>
        <strain evidence="2">LRV0_1</strain>
    </source>
</reference>
<proteinExistence type="predicted"/>
<sequence>MSLSINVFCVIPKENLLRNSNAKRQRRLARLRKDVPFACLSHANECRLIPEQRTYPSQRRDFCPGCGVTTCVYIPMVAYMQHARGPIASCTSTNFNVFKAVFESLDEQQPTAMCESRLWVNEFSHRAEENGSSHARGGVDARSCKEPVEVRE</sequence>
<evidence type="ECO:0000256" key="1">
    <source>
        <dbReference type="SAM" id="MobiDB-lite"/>
    </source>
</evidence>
<comment type="caution">
    <text evidence="2">The sequence shown here is derived from an EMBL/GenBank/DDBJ whole genome shotgun (WGS) entry which is preliminary data.</text>
</comment>
<accession>A0ABR0AUY5</accession>
<dbReference type="EMBL" id="JAOYFB010000039">
    <property type="protein sequence ID" value="KAK4028939.1"/>
    <property type="molecule type" value="Genomic_DNA"/>
</dbReference>
<protein>
    <submittedName>
        <fullName evidence="2">Uncharacterized protein</fullName>
    </submittedName>
</protein>
<gene>
    <name evidence="2" type="ORF">OUZ56_021957</name>
</gene>
<organism evidence="2 3">
    <name type="scientific">Daphnia magna</name>
    <dbReference type="NCBI Taxonomy" id="35525"/>
    <lineage>
        <taxon>Eukaryota</taxon>
        <taxon>Metazoa</taxon>
        <taxon>Ecdysozoa</taxon>
        <taxon>Arthropoda</taxon>
        <taxon>Crustacea</taxon>
        <taxon>Branchiopoda</taxon>
        <taxon>Diplostraca</taxon>
        <taxon>Cladocera</taxon>
        <taxon>Anomopoda</taxon>
        <taxon>Daphniidae</taxon>
        <taxon>Daphnia</taxon>
    </lineage>
</organism>
<dbReference type="Proteomes" id="UP001234178">
    <property type="component" value="Unassembled WGS sequence"/>
</dbReference>